<dbReference type="InterPro" id="IPR009206">
    <property type="entry name" value="Nucleotidase_putative"/>
</dbReference>
<dbReference type="PANTHER" id="PTHR35134:SF2">
    <property type="entry name" value="NUCLEOTIDASE YQFW-RELATED"/>
    <property type="match status" value="1"/>
</dbReference>
<protein>
    <recommendedName>
        <fullName evidence="3">Nucleotidase</fullName>
        <ecNumber evidence="3">3.1.3.-</ecNumber>
    </recommendedName>
</protein>
<gene>
    <name evidence="5" type="ORF">BHF71_03070</name>
</gene>
<dbReference type="Gene3D" id="3.40.50.1000">
    <property type="entry name" value="HAD superfamily/HAD-like"/>
    <property type="match status" value="1"/>
</dbReference>
<dbReference type="PIRSF" id="PIRSF021362">
    <property type="entry name" value="UCP021362_HAD"/>
    <property type="match status" value="1"/>
</dbReference>
<dbReference type="SUPFAM" id="SSF56784">
    <property type="entry name" value="HAD-like"/>
    <property type="match status" value="1"/>
</dbReference>
<evidence type="ECO:0000256" key="2">
    <source>
        <dbReference type="ARBA" id="ARBA00022801"/>
    </source>
</evidence>
<dbReference type="EC" id="3.1.3.-" evidence="3"/>
<keyword evidence="2 3" id="KW-0378">Hydrolase</keyword>
<dbReference type="InterPro" id="IPR010708">
    <property type="entry name" value="5'(3')-deoxyribonucleotidase"/>
</dbReference>
<dbReference type="Proteomes" id="UP000243739">
    <property type="component" value="Unassembled WGS sequence"/>
</dbReference>
<proteinExistence type="inferred from homology"/>
<dbReference type="GO" id="GO:0009264">
    <property type="term" value="P:deoxyribonucleotide catabolic process"/>
    <property type="evidence" value="ECO:0007669"/>
    <property type="project" value="InterPro"/>
</dbReference>
<evidence type="ECO:0000256" key="4">
    <source>
        <dbReference type="PIRSR" id="PIRSR610708-1"/>
    </source>
</evidence>
<dbReference type="GO" id="GO:0008253">
    <property type="term" value="F:5'-nucleotidase activity"/>
    <property type="evidence" value="ECO:0007669"/>
    <property type="project" value="InterPro"/>
</dbReference>
<feature type="active site" description="Nucleophile" evidence="4">
    <location>
        <position position="6"/>
    </location>
</feature>
<dbReference type="STRING" id="337097.BHF71_03070"/>
<organism evidence="5 6">
    <name type="scientific">Vulcanibacillus modesticaldus</name>
    <dbReference type="NCBI Taxonomy" id="337097"/>
    <lineage>
        <taxon>Bacteria</taxon>
        <taxon>Bacillati</taxon>
        <taxon>Bacillota</taxon>
        <taxon>Bacilli</taxon>
        <taxon>Bacillales</taxon>
        <taxon>Bacillaceae</taxon>
        <taxon>Vulcanibacillus</taxon>
    </lineage>
</organism>
<dbReference type="OrthoDB" id="573782at2"/>
<name>A0A1D2YTB4_9BACI</name>
<comment type="caution">
    <text evidence="5">The sequence shown here is derived from an EMBL/GenBank/DDBJ whole genome shotgun (WGS) entry which is preliminary data.</text>
</comment>
<dbReference type="RefSeq" id="WP_069657256.1">
    <property type="nucleotide sequence ID" value="NZ_MIJF01000046.1"/>
</dbReference>
<evidence type="ECO:0000313" key="6">
    <source>
        <dbReference type="Proteomes" id="UP000243739"/>
    </source>
</evidence>
<keyword evidence="6" id="KW-1185">Reference proteome</keyword>
<dbReference type="InterPro" id="IPR023214">
    <property type="entry name" value="HAD_sf"/>
</dbReference>
<dbReference type="InterPro" id="IPR052419">
    <property type="entry name" value="5_3-deoxyribonucleotidase-like"/>
</dbReference>
<accession>A0A1D2YTB4</accession>
<comment type="similarity">
    <text evidence="1 3">Belongs to the 5'(3')-deoxyribonucleotidase family.</text>
</comment>
<reference evidence="5 6" key="1">
    <citation type="submission" date="2016-09" db="EMBL/GenBank/DDBJ databases">
        <title>Draft genome sequence for the type strain of Vulcanibacillus modesticaldus BR, a strictly anaerobic, moderately thermophilic, and nitrate-reducing bacterium from deep sea-hydrothermal vents of the Mid-Atlantic Ridge.</title>
        <authorList>
            <person name="Abin C.A."/>
            <person name="Hollibaugh J.T."/>
        </authorList>
    </citation>
    <scope>NUCLEOTIDE SEQUENCE [LARGE SCALE GENOMIC DNA]</scope>
    <source>
        <strain evidence="5 6">BR</strain>
    </source>
</reference>
<sequence>MKLGIDIDGTIKHTHRAAIKVYNEELNMDVKEDEVTTFYLDEPYGLTSEEGKKMWRKLEAKIYQIGVPLEHAPEALQQLVEEGHEIYYITARPGFRRIREITEQWLKKHNFPFNGDNLFMSSQDKGKIASKIGIDLFFEDDPEHIDNLLARGIPTVIVDTSYNRQYSDEIPRIKDWLEGIKYVHQFDQMLKSTNQF</sequence>
<dbReference type="AlphaFoldDB" id="A0A1D2YTB4"/>
<evidence type="ECO:0000313" key="5">
    <source>
        <dbReference type="EMBL" id="OEF98920.1"/>
    </source>
</evidence>
<dbReference type="PANTHER" id="PTHR35134">
    <property type="entry name" value="NUCLEOTIDASE YQFW-RELATED"/>
    <property type="match status" value="1"/>
</dbReference>
<dbReference type="Pfam" id="PF06941">
    <property type="entry name" value="NT5C"/>
    <property type="match status" value="1"/>
</dbReference>
<dbReference type="EMBL" id="MIJF01000046">
    <property type="protein sequence ID" value="OEF98920.1"/>
    <property type="molecule type" value="Genomic_DNA"/>
</dbReference>
<dbReference type="InterPro" id="IPR036412">
    <property type="entry name" value="HAD-like_sf"/>
</dbReference>
<feature type="active site" description="Proton donor" evidence="4">
    <location>
        <position position="8"/>
    </location>
</feature>
<evidence type="ECO:0000256" key="1">
    <source>
        <dbReference type="ARBA" id="ARBA00009589"/>
    </source>
</evidence>
<evidence type="ECO:0000256" key="3">
    <source>
        <dbReference type="PIRNR" id="PIRNR021362"/>
    </source>
</evidence>